<feature type="region of interest" description="Disordered" evidence="1">
    <location>
        <begin position="223"/>
        <end position="248"/>
    </location>
</feature>
<feature type="compositionally biased region" description="Pro residues" evidence="1">
    <location>
        <begin position="131"/>
        <end position="141"/>
    </location>
</feature>
<dbReference type="VEuPathDB" id="FungiDB:CHGG_08620"/>
<dbReference type="eggNOG" id="ENOG502RKH6">
    <property type="taxonomic scope" value="Eukaryota"/>
</dbReference>
<evidence type="ECO:0000256" key="1">
    <source>
        <dbReference type="SAM" id="MobiDB-lite"/>
    </source>
</evidence>
<proteinExistence type="predicted"/>
<dbReference type="EMBL" id="CH408034">
    <property type="protein sequence ID" value="EAQ84606.1"/>
    <property type="molecule type" value="Genomic_DNA"/>
</dbReference>
<sequence>MGARFSKVSCTCTIDCHQPGVVHDHSNGVGPCQRCNQLRRLRAGAQSRASAASTSTEYLARPRYHTSPSPDPDLARRLIPHPRSTLAHPQRRARHRRRAVSLPSFVSTTTSGLTSSSNPAPRTPSLRLTPSPIPSPTPSPAPSTSGSLSILSNLTIPGARARRNTVAAGFVVAGQSSVGYANANRGGGGPSASAAAAAIEASAPTASNISQSSTAMWRGTEGAGPMVVYTGEGGEGEEEEQSDWGFWA</sequence>
<dbReference type="RefSeq" id="XP_001226547.1">
    <property type="nucleotide sequence ID" value="XM_001226546.1"/>
</dbReference>
<dbReference type="AlphaFoldDB" id="Q2GTT4"/>
<feature type="compositionally biased region" description="Basic residues" evidence="1">
    <location>
        <begin position="89"/>
        <end position="99"/>
    </location>
</feature>
<accession>Q2GTT4</accession>
<feature type="compositionally biased region" description="Low complexity" evidence="1">
    <location>
        <begin position="104"/>
        <end position="130"/>
    </location>
</feature>
<feature type="compositionally biased region" description="Low complexity" evidence="1">
    <location>
        <begin position="46"/>
        <end position="56"/>
    </location>
</feature>
<protein>
    <submittedName>
        <fullName evidence="2">Uncharacterized protein</fullName>
    </submittedName>
</protein>
<evidence type="ECO:0000313" key="2">
    <source>
        <dbReference type="EMBL" id="EAQ84606.1"/>
    </source>
</evidence>
<reference evidence="3" key="1">
    <citation type="journal article" date="2015" name="Genome Announc.">
        <title>Draft genome sequence of the cellulolytic fungus Chaetomium globosum.</title>
        <authorList>
            <person name="Cuomo C.A."/>
            <person name="Untereiner W.A."/>
            <person name="Ma L.-J."/>
            <person name="Grabherr M."/>
            <person name="Birren B.W."/>
        </authorList>
    </citation>
    <scope>NUCLEOTIDE SEQUENCE [LARGE SCALE GENOMIC DNA]</scope>
    <source>
        <strain evidence="3">ATCC 6205 / CBS 148.51 / DSM 1962 / NBRC 6347 / NRRL 1970</strain>
    </source>
</reference>
<gene>
    <name evidence="2" type="ORF">CHGG_08620</name>
</gene>
<dbReference type="InParanoid" id="Q2GTT4"/>
<dbReference type="HOGENOM" id="CLU_1120051_0_0_1"/>
<dbReference type="OrthoDB" id="10518201at2759"/>
<evidence type="ECO:0000313" key="3">
    <source>
        <dbReference type="Proteomes" id="UP000001056"/>
    </source>
</evidence>
<organism evidence="2 3">
    <name type="scientific">Chaetomium globosum (strain ATCC 6205 / CBS 148.51 / DSM 1962 / NBRC 6347 / NRRL 1970)</name>
    <name type="common">Soil fungus</name>
    <dbReference type="NCBI Taxonomy" id="306901"/>
    <lineage>
        <taxon>Eukaryota</taxon>
        <taxon>Fungi</taxon>
        <taxon>Dikarya</taxon>
        <taxon>Ascomycota</taxon>
        <taxon>Pezizomycotina</taxon>
        <taxon>Sordariomycetes</taxon>
        <taxon>Sordariomycetidae</taxon>
        <taxon>Sordariales</taxon>
        <taxon>Chaetomiaceae</taxon>
        <taxon>Chaetomium</taxon>
    </lineage>
</organism>
<dbReference type="GeneID" id="4395852"/>
<name>Q2GTT4_CHAGB</name>
<keyword evidence="3" id="KW-1185">Reference proteome</keyword>
<feature type="region of interest" description="Disordered" evidence="1">
    <location>
        <begin position="46"/>
        <end position="146"/>
    </location>
</feature>
<dbReference type="Proteomes" id="UP000001056">
    <property type="component" value="Unassembled WGS sequence"/>
</dbReference>